<dbReference type="EMBL" id="AAAB01008979">
    <property type="protein sequence ID" value="EAL39329.3"/>
    <property type="molecule type" value="Genomic_DNA"/>
</dbReference>
<reference evidence="3 5" key="1">
    <citation type="journal article" date="2002" name="Science">
        <title>The genome sequence of the malaria mosquito Anopheles gambiae.</title>
        <authorList>
            <person name="Holt R.A."/>
            <person name="Subramanian G.M."/>
            <person name="Halpern A."/>
            <person name="Sutton G.G."/>
            <person name="Charlab R."/>
            <person name="Nusskern D.R."/>
            <person name="Wincker P."/>
            <person name="Clark A.G."/>
            <person name="Ribeiro J.M."/>
            <person name="Wides R."/>
            <person name="Salzberg S.L."/>
            <person name="Loftus B."/>
            <person name="Yandell M."/>
            <person name="Majoros W.H."/>
            <person name="Rusch D.B."/>
            <person name="Lai Z."/>
            <person name="Kraft C.L."/>
            <person name="Abril J.F."/>
            <person name="Anthouard V."/>
            <person name="Arensburger P."/>
            <person name="Atkinson P.W."/>
            <person name="Baden H."/>
            <person name="de Berardinis V."/>
            <person name="Baldwin D."/>
            <person name="Benes V."/>
            <person name="Biedler J."/>
            <person name="Blass C."/>
            <person name="Bolanos R."/>
            <person name="Boscus D."/>
            <person name="Barnstead M."/>
            <person name="Cai S."/>
            <person name="Center A."/>
            <person name="Chaturverdi K."/>
            <person name="Christophides G.K."/>
            <person name="Chrystal M.A."/>
            <person name="Clamp M."/>
            <person name="Cravchik A."/>
            <person name="Curwen V."/>
            <person name="Dana A."/>
            <person name="Delcher A."/>
            <person name="Dew I."/>
            <person name="Evans C.A."/>
            <person name="Flanigan M."/>
            <person name="Grundschober-Freimoser A."/>
            <person name="Friedli L."/>
            <person name="Gu Z."/>
            <person name="Guan P."/>
            <person name="Guigo R."/>
            <person name="Hillenmeyer M.E."/>
            <person name="Hladun S.L."/>
            <person name="Hogan J.R."/>
            <person name="Hong Y.S."/>
            <person name="Hoover J."/>
            <person name="Jaillon O."/>
            <person name="Ke Z."/>
            <person name="Kodira C."/>
            <person name="Kokoza E."/>
            <person name="Koutsos A."/>
            <person name="Letunic I."/>
            <person name="Levitsky A."/>
            <person name="Liang Y."/>
            <person name="Lin J.J."/>
            <person name="Lobo N.F."/>
            <person name="Lopez J.R."/>
            <person name="Malek J.A."/>
            <person name="McIntosh T.C."/>
            <person name="Meister S."/>
            <person name="Miller J."/>
            <person name="Mobarry C."/>
            <person name="Mongin E."/>
            <person name="Murphy S.D."/>
            <person name="O'Brochta D.A."/>
            <person name="Pfannkoch C."/>
            <person name="Qi R."/>
            <person name="Regier M.A."/>
            <person name="Remington K."/>
            <person name="Shao H."/>
            <person name="Sharakhova M.V."/>
            <person name="Sitter C.D."/>
            <person name="Shetty J."/>
            <person name="Smith T.J."/>
            <person name="Strong R."/>
            <person name="Sun J."/>
            <person name="Thomasova D."/>
            <person name="Ton L.Q."/>
            <person name="Topalis P."/>
            <person name="Tu Z."/>
            <person name="Unger M.F."/>
            <person name="Walenz B."/>
            <person name="Wang A."/>
            <person name="Wang J."/>
            <person name="Wang M."/>
            <person name="Wang X."/>
            <person name="Woodford K.J."/>
            <person name="Wortman J.R."/>
            <person name="Wu M."/>
            <person name="Yao A."/>
            <person name="Zdobnov E.M."/>
            <person name="Zhang H."/>
            <person name="Zhao Q."/>
            <person name="Zhao S."/>
            <person name="Zhu S.C."/>
            <person name="Zhimulev I."/>
            <person name="Coluzzi M."/>
            <person name="della Torre A."/>
            <person name="Roth C.W."/>
            <person name="Louis C."/>
            <person name="Kalush F."/>
            <person name="Mural R.J."/>
            <person name="Myers E.W."/>
            <person name="Adams M.D."/>
            <person name="Smith H.O."/>
            <person name="Broder S."/>
            <person name="Gardner M.J."/>
            <person name="Fraser C.M."/>
            <person name="Birney E."/>
            <person name="Bork P."/>
            <person name="Brey P.T."/>
            <person name="Venter J.C."/>
            <person name="Weissenbach J."/>
            <person name="Kafatos F.C."/>
            <person name="Collins F.H."/>
            <person name="Hoffman S.L."/>
        </authorList>
    </citation>
    <scope>NUCLEOTIDE SEQUENCE [LARGE SCALE GENOMIC DNA]</scope>
    <source>
        <strain evidence="3 5">PEST</strain>
    </source>
</reference>
<dbReference type="OMA" id="TIMLNSP"/>
<dbReference type="AlphaFoldDB" id="Q5TPE9"/>
<evidence type="ECO:0000313" key="3">
    <source>
        <dbReference type="EMBL" id="EAL39329.3"/>
    </source>
</evidence>
<dbReference type="HOGENOM" id="CLU_720752_0_0_1"/>
<proteinExistence type="predicted"/>
<dbReference type="GO" id="GO:0005615">
    <property type="term" value="C:extracellular space"/>
    <property type="evidence" value="ECO:0000318"/>
    <property type="project" value="GO_Central"/>
</dbReference>
<dbReference type="VEuPathDB" id="VectorBase:AGAMI1_004553"/>
<evidence type="ECO:0000313" key="4">
    <source>
        <dbReference type="EnsemblMetazoa" id="AGAP010804-PA"/>
    </source>
</evidence>
<evidence type="ECO:0000256" key="1">
    <source>
        <dbReference type="ARBA" id="ARBA00022614"/>
    </source>
</evidence>
<gene>
    <name evidence="3" type="ORF">AgaP_AGAP010804</name>
</gene>
<evidence type="ECO:0000256" key="2">
    <source>
        <dbReference type="ARBA" id="ARBA00022737"/>
    </source>
</evidence>
<dbReference type="InterPro" id="IPR050333">
    <property type="entry name" value="SLRP"/>
</dbReference>
<keyword evidence="1" id="KW-0433">Leucine-rich repeat</keyword>
<feature type="non-terminal residue" evidence="3">
    <location>
        <position position="452"/>
    </location>
</feature>
<dbReference type="VEuPathDB" id="VectorBase:AGAP010804"/>
<dbReference type="PaxDb" id="7165-AGAP010804-PA"/>
<dbReference type="STRING" id="7165.Q5TPE9"/>
<protein>
    <submittedName>
        <fullName evidence="3">AGAP010804-PA</fullName>
    </submittedName>
</protein>
<dbReference type="Pfam" id="PF13855">
    <property type="entry name" value="LRR_8"/>
    <property type="match status" value="2"/>
</dbReference>
<dbReference type="eggNOG" id="KOG0619">
    <property type="taxonomic scope" value="Eukaryota"/>
</dbReference>
<reference evidence="3 4" key="3">
    <citation type="journal article" date="2004" name="Trends Parasitol.">
        <title>The Anopheles gambiae genome: an update.</title>
        <authorList>
            <person name="Mongin E."/>
            <person name="Louis C."/>
            <person name="Holt R.A."/>
            <person name="Birney E."/>
            <person name="Collins F.H."/>
        </authorList>
    </citation>
    <scope>NUCLEOTIDE SEQUENCE</scope>
    <source>
        <strain evidence="3 4">PEST</strain>
    </source>
</reference>
<dbReference type="PANTHER" id="PTHR45712:SF22">
    <property type="entry name" value="INSULIN-LIKE GROWTH FACTOR-BINDING PROTEIN COMPLEX ACID LABILE SUBUNIT"/>
    <property type="match status" value="1"/>
</dbReference>
<organism evidence="3">
    <name type="scientific">Anopheles gambiae</name>
    <name type="common">African malaria mosquito</name>
    <dbReference type="NCBI Taxonomy" id="7165"/>
    <lineage>
        <taxon>Eukaryota</taxon>
        <taxon>Metazoa</taxon>
        <taxon>Ecdysozoa</taxon>
        <taxon>Arthropoda</taxon>
        <taxon>Hexapoda</taxon>
        <taxon>Insecta</taxon>
        <taxon>Pterygota</taxon>
        <taxon>Neoptera</taxon>
        <taxon>Endopterygota</taxon>
        <taxon>Diptera</taxon>
        <taxon>Nematocera</taxon>
        <taxon>Culicoidea</taxon>
        <taxon>Culicidae</taxon>
        <taxon>Anophelinae</taxon>
        <taxon>Anopheles</taxon>
    </lineage>
</organism>
<dbReference type="Gene3D" id="3.80.10.10">
    <property type="entry name" value="Ribonuclease Inhibitor"/>
    <property type="match status" value="4"/>
</dbReference>
<sequence length="452" mass="50651">MNVSSYSVIQTSVRNIQIDARNAITVFSVSDSKLVMIPESISNLRASVNIAVERCLVDALDMAKFCDLSQLQVLNFAANRIRFIINSSTKRCSVYDSLQILALPNNLLTTLNMEIFNHFGKIQMLEVKQNRIKAVLGRFESTASLQLLLSKNKLTSIDFCGWNVSNMTSLEMDYNELTTVPACLDNVNSLTLLSIRTNRIQNVAIDSFAKLKRLVTLDVSFNNLTTIMLNSPHYPTSLRDLWITGNNLSQLDLSLVSVPSLELDVRMNCISSMDVDSISPNITKLNMAANPIDCSWKTIFNHFGKIQMLEVKQNRIKAVLGRFESTASLQLLLSKNKLTSIDFCGWNVSNMTSLEMDYNELTTVPACLDNVNSLTLLSIRTNRIQNVAIDSFAKLKRLVTLDVSFNNLTTIMLNSPHYPTSLRDLWITGNNLSQLDLSLVSVPSLELDVRMN</sequence>
<reference evidence="4" key="6">
    <citation type="submission" date="2021-01" db="UniProtKB">
        <authorList>
            <consortium name="EnsemblMetazoa"/>
        </authorList>
    </citation>
    <scope>IDENTIFICATION</scope>
    <source>
        <strain evidence="4">PEST</strain>
    </source>
</reference>
<dbReference type="EnsemblMetazoa" id="AGAP010804-RA">
    <property type="protein sequence ID" value="AGAP010804-PA"/>
    <property type="gene ID" value="AGAP010804"/>
</dbReference>
<evidence type="ECO:0000313" key="5">
    <source>
        <dbReference type="Proteomes" id="UP000007062"/>
    </source>
</evidence>
<dbReference type="InterPro" id="IPR032675">
    <property type="entry name" value="LRR_dom_sf"/>
</dbReference>
<dbReference type="Proteomes" id="UP000007062">
    <property type="component" value="Chromosome 3L"/>
</dbReference>
<reference evidence="3" key="5">
    <citation type="submission" date="2011-05" db="EMBL/GenBank/DDBJ databases">
        <authorList>
            <consortium name="VectorBase"/>
        </authorList>
    </citation>
    <scope>NUCLEOTIDE SEQUENCE</scope>
    <source>
        <strain evidence="3">PEST</strain>
    </source>
</reference>
<dbReference type="InterPro" id="IPR003591">
    <property type="entry name" value="Leu-rich_rpt_typical-subtyp"/>
</dbReference>
<keyword evidence="2" id="KW-0677">Repeat</keyword>
<reference evidence="3" key="2">
    <citation type="submission" date="2002-03" db="EMBL/GenBank/DDBJ databases">
        <authorList>
            <consortium name="The Anopheles Genome Sequencing Consortium"/>
        </authorList>
    </citation>
    <scope>NUCLEOTIDE SEQUENCE</scope>
    <source>
        <strain evidence="3">PEST</strain>
    </source>
</reference>
<dbReference type="SUPFAM" id="SSF52058">
    <property type="entry name" value="L domain-like"/>
    <property type="match status" value="2"/>
</dbReference>
<reference evidence="3" key="4">
    <citation type="journal article" date="2007" name="Genome Biol.">
        <title>Update of the Anopheles gambiae PEST genome assembly.</title>
        <authorList>
            <person name="Sharakhova M.V."/>
            <person name="Hammond M.P."/>
            <person name="Lobo N.F."/>
            <person name="Krzywinski J."/>
            <person name="Unger M.F."/>
            <person name="Hillenmeyer M.E."/>
            <person name="Bruggner R.V."/>
            <person name="Birney E."/>
            <person name="Collins F.H."/>
        </authorList>
    </citation>
    <scope>NUCLEOTIDE SEQUENCE</scope>
    <source>
        <strain evidence="3">PEST</strain>
    </source>
</reference>
<dbReference type="InterPro" id="IPR001611">
    <property type="entry name" value="Leu-rich_rpt"/>
</dbReference>
<dbReference type="SMART" id="SM00369">
    <property type="entry name" value="LRR_TYP"/>
    <property type="match status" value="7"/>
</dbReference>
<keyword evidence="5" id="KW-1185">Reference proteome</keyword>
<name>Q5TPE9_ANOGA</name>
<dbReference type="PANTHER" id="PTHR45712">
    <property type="entry name" value="AGAP008170-PA"/>
    <property type="match status" value="1"/>
</dbReference>
<accession>Q5TPE9</accession>